<comment type="subcellular location">
    <subcellularLocation>
        <location evidence="1">Cell envelope</location>
    </subcellularLocation>
</comment>
<evidence type="ECO:0000256" key="4">
    <source>
        <dbReference type="SAM" id="Phobius"/>
    </source>
</evidence>
<dbReference type="Gene3D" id="2.40.50.100">
    <property type="match status" value="1"/>
</dbReference>
<keyword evidence="4" id="KW-1133">Transmembrane helix</keyword>
<evidence type="ECO:0000256" key="3">
    <source>
        <dbReference type="SAM" id="Coils"/>
    </source>
</evidence>
<reference evidence="5 6" key="1">
    <citation type="journal article" date="2009" name="Environ. Microbiol.">
        <title>Genome sequence of Desulfobacterium autotrophicum HRM2, a marine sulfate reducer oxidizing organic carbon completely to carbon dioxide.</title>
        <authorList>
            <person name="Strittmatter A.W."/>
            <person name="Liesegang H."/>
            <person name="Rabus R."/>
            <person name="Decker I."/>
            <person name="Amann J."/>
            <person name="Andres S."/>
            <person name="Henne A."/>
            <person name="Fricke W.F."/>
            <person name="Martinez-Arias R."/>
            <person name="Bartels D."/>
            <person name="Goesmann A."/>
            <person name="Krause L."/>
            <person name="Puehler A."/>
            <person name="Klenk H.P."/>
            <person name="Richter M."/>
            <person name="Schuler M."/>
            <person name="Gloeckner F.O."/>
            <person name="Meyerdierks A."/>
            <person name="Gottschalk G."/>
            <person name="Amann R."/>
        </authorList>
    </citation>
    <scope>NUCLEOTIDE SEQUENCE [LARGE SCALE GENOMIC DNA]</scope>
    <source>
        <strain evidence="6">ATCC 43914 / DSM 3382 / HRM2</strain>
    </source>
</reference>
<evidence type="ECO:0000313" key="6">
    <source>
        <dbReference type="Proteomes" id="UP000000442"/>
    </source>
</evidence>
<name>C0QDF3_DESAH</name>
<dbReference type="PANTHER" id="PTHR32347:SF23">
    <property type="entry name" value="BLL5650 PROTEIN"/>
    <property type="match status" value="1"/>
</dbReference>
<dbReference type="AlphaFoldDB" id="C0QDF3"/>
<dbReference type="PANTHER" id="PTHR32347">
    <property type="entry name" value="EFFLUX SYSTEM COMPONENT YKNX-RELATED"/>
    <property type="match status" value="1"/>
</dbReference>
<feature type="coiled-coil region" evidence="3">
    <location>
        <begin position="102"/>
        <end position="140"/>
    </location>
</feature>
<keyword evidence="4" id="KW-0812">Transmembrane</keyword>
<gene>
    <name evidence="5" type="ordered locus">HRM2_21190</name>
</gene>
<feature type="transmembrane region" description="Helical" evidence="4">
    <location>
        <begin position="12"/>
        <end position="30"/>
    </location>
</feature>
<protein>
    <submittedName>
        <fullName evidence="5">Uncharacterized protein</fullName>
    </submittedName>
</protein>
<evidence type="ECO:0000313" key="5">
    <source>
        <dbReference type="EMBL" id="ACN15217.1"/>
    </source>
</evidence>
<keyword evidence="2 3" id="KW-0175">Coiled coil</keyword>
<organism evidence="5 6">
    <name type="scientific">Desulforapulum autotrophicum (strain ATCC 43914 / DSM 3382 / VKM B-1955 / HRM2)</name>
    <name type="common">Desulfobacterium autotrophicum</name>
    <dbReference type="NCBI Taxonomy" id="177437"/>
    <lineage>
        <taxon>Bacteria</taxon>
        <taxon>Pseudomonadati</taxon>
        <taxon>Thermodesulfobacteriota</taxon>
        <taxon>Desulfobacteria</taxon>
        <taxon>Desulfobacterales</taxon>
        <taxon>Desulfobacteraceae</taxon>
        <taxon>Desulforapulum</taxon>
    </lineage>
</organism>
<evidence type="ECO:0000256" key="2">
    <source>
        <dbReference type="ARBA" id="ARBA00023054"/>
    </source>
</evidence>
<keyword evidence="4" id="KW-0472">Membrane</keyword>
<dbReference type="EMBL" id="CP001087">
    <property type="protein sequence ID" value="ACN15217.1"/>
    <property type="molecule type" value="Genomic_DNA"/>
</dbReference>
<dbReference type="eggNOG" id="COG0845">
    <property type="taxonomic scope" value="Bacteria"/>
</dbReference>
<dbReference type="Proteomes" id="UP000000442">
    <property type="component" value="Chromosome"/>
</dbReference>
<sequence>MRRQNKGNGGLYAVWFIILVATVAITRFYGLESSNFYGIAETREIVVNFEGAVEIKKINVTEGQSVEQGMLLVELSSPDLMLKINQISHQLDQLKAQKGVDKSEIQSRLRQLKAEKAAKESELRNQIAQLENQYKINKSLLSGLKSISGNGGYGNAEGSSPMELKIKSLKEELSLCVNPLAIQIELFEKILANSKNPVKIQVERLEQELTLLANENNKLNIYAQISGIIGSVNFKPGAKVSPFAPILTLHTRTPSFIKGYIYENAYADIAMDEHVNVASLAIADRNITGVVIGIGARIVAYPERLRKHPDLQMWGREVVIQIPENNHFILGEKVLITSSVKKPGGVEQLKRLFTPSESVADVLLACKNFLFEEDILPIIPLETQGIEASALLYLKDIDRYMVLSDDTPGNAPLVMLMDSHGRITRETAIAGLEKIDDMESVAEADQGILYISSSLSTAKNGKVKETRKNLVSVQRQGNHFTLVKTIDLYSQLMTHAQREAGQPWADFILGAISKKNLDMEGMMYREGSLFLGFKAPLMNKESVILKIDEIDCAMETQTFKPHQISIWRSFSLIPGKGQLQEGISDLLYFKGILYLTGTPLMKDKGSRSGTLWKLDEATGTPVCLAHFNDLQPEGVASGKEKNSLIICFDQGHKTKSKTCKIKVN</sequence>
<proteinExistence type="predicted"/>
<dbReference type="InterPro" id="IPR050465">
    <property type="entry name" value="UPF0194_transport"/>
</dbReference>
<dbReference type="KEGG" id="dat:HRM2_21190"/>
<evidence type="ECO:0000256" key="1">
    <source>
        <dbReference type="ARBA" id="ARBA00004196"/>
    </source>
</evidence>
<keyword evidence="6" id="KW-1185">Reference proteome</keyword>
<dbReference type="HOGENOM" id="CLU_478723_0_0_7"/>
<accession>C0QDF3</accession>
<dbReference type="STRING" id="177437.HRM2_21190"/>
<dbReference type="GO" id="GO:0030313">
    <property type="term" value="C:cell envelope"/>
    <property type="evidence" value="ECO:0007669"/>
    <property type="project" value="UniProtKB-SubCell"/>
</dbReference>